<reference evidence="9 10" key="1">
    <citation type="journal article" date="2013" name="Curr. Biol.">
        <title>The Genome of the Foraminiferan Reticulomyxa filosa.</title>
        <authorList>
            <person name="Glockner G."/>
            <person name="Hulsmann N."/>
            <person name="Schleicher M."/>
            <person name="Noegel A.A."/>
            <person name="Eichinger L."/>
            <person name="Gallinger C."/>
            <person name="Pawlowski J."/>
            <person name="Sierra R."/>
            <person name="Euteneuer U."/>
            <person name="Pillet L."/>
            <person name="Moustafa A."/>
            <person name="Platzer M."/>
            <person name="Groth M."/>
            <person name="Szafranski K."/>
            <person name="Schliwa M."/>
        </authorList>
    </citation>
    <scope>NUCLEOTIDE SEQUENCE [LARGE SCALE GENOMIC DNA]</scope>
</reference>
<feature type="domain" description="CAP-Gly" evidence="8">
    <location>
        <begin position="192"/>
        <end position="235"/>
    </location>
</feature>
<sequence length="994" mass="111685">MIGVEMDVWSANAHDGSLNGMRYFDATPGKGYFIRKESYMSLKDIIGDSDVDHILKQGSMAFENFDVANLGTYFEEQDYVTTSDGHKGKVVFIGKVKFSPQEMAGLILDEWDPNGHNGNVRGEKYFDAPEGYGWFVPVDKVTEKISEEPEAETEKKATTEKQKSKNKNRIKVEVGQRVQIKGGMRGLVSFYGKTDFSDNKWIGLQLDNWHYNAHDGTVNNKRYFTAGKGRGFFVRPESISVVMRQDEEKKITESLSVMPEIGDRVRTVRGKTGVVRFIGPVDFSRGVLIGVELDRWSPNATDGSVNGVPYFDCMWGRGYFTCLSNLIENLGSALQSSTQETTEPDNKADSQDDSLHFKFGDKIQLSHRKIGVIRFIGTTEATGTDEIIGIELDSWDVNAKDGSIGEKVLFDVSYGRGYFARRKAISNAVRTRIKKDSYAKLKGLQSMTKFNGRVVKTIEYVQEKQRWKVKLYNNNKKKEKKHLGVKEENLTPLFDWEIPSDSAHGRLTRMPLIGDHVRTRDGAIGTVRFLGKTDFSKDQIAIGIELDEWQPSANNGSVNGKEFFKCKDGYGYFASLDELEANLGQYDGAQPQAAKPTLKVGDKVKLARGKIGEVRFIGKTDFSKGEEVIGLELAQWTQGAHDGKVNGREYFKARHGRGYFTRKESVMNLVLPEGGLEQENQVGQSAVQIRREINKIKRTLRQIEIFEMRLQKGQQLQPQQLEQIKEKADLIKKLQQLEIEASDAGIHDKQKQEENTKKRQNLLERKATVDLTSKKWTVSVQVDDMVKLENGDTGVVKWIGKIPFLADEVIGILMDQGNPNYHNGELDGKEFFKAPNHRGYFALPEEIETNMGSTRSTGRRKSVNATEESKLHETIKIGDKVHTSEGEGTVVWKGTVPSGESGEKSENVLGIELNNFSGNCNSGVNYFNAKKGHAMLARTQSIQLDSLPDFGAEQDTIQVLVGDRVRTEKGRTGVLKENNNNNNNNNNTYVYVYN</sequence>
<keyword evidence="10" id="KW-1185">Reference proteome</keyword>
<proteinExistence type="predicted"/>
<feature type="domain" description="CAP-Gly" evidence="8">
    <location>
        <begin position="542"/>
        <end position="575"/>
    </location>
</feature>
<evidence type="ECO:0000256" key="5">
    <source>
        <dbReference type="ARBA" id="ARBA00023054"/>
    </source>
</evidence>
<keyword evidence="5" id="KW-0175">Coiled coil</keyword>
<keyword evidence="3" id="KW-0493">Microtubule</keyword>
<dbReference type="InterPro" id="IPR000938">
    <property type="entry name" value="CAP-Gly_domain"/>
</dbReference>
<dbReference type="SMART" id="SM01052">
    <property type="entry name" value="CAP_GLY"/>
    <property type="match status" value="8"/>
</dbReference>
<feature type="domain" description="CAP-Gly" evidence="8">
    <location>
        <begin position="279"/>
        <end position="322"/>
    </location>
</feature>
<dbReference type="PROSITE" id="PS50245">
    <property type="entry name" value="CAP_GLY_2"/>
    <property type="match status" value="6"/>
</dbReference>
<gene>
    <name evidence="9" type="ORF">RFI_05929</name>
</gene>
<feature type="domain" description="CAP-Gly" evidence="8">
    <location>
        <begin position="94"/>
        <end position="137"/>
    </location>
</feature>
<organism evidence="9 10">
    <name type="scientific">Reticulomyxa filosa</name>
    <dbReference type="NCBI Taxonomy" id="46433"/>
    <lineage>
        <taxon>Eukaryota</taxon>
        <taxon>Sar</taxon>
        <taxon>Rhizaria</taxon>
        <taxon>Retaria</taxon>
        <taxon>Foraminifera</taxon>
        <taxon>Monothalamids</taxon>
        <taxon>Reticulomyxidae</taxon>
        <taxon>Reticulomyxa</taxon>
    </lineage>
</organism>
<accession>X6NY00</accession>
<evidence type="ECO:0000256" key="4">
    <source>
        <dbReference type="ARBA" id="ARBA00023017"/>
    </source>
</evidence>
<evidence type="ECO:0000256" key="7">
    <source>
        <dbReference type="SAM" id="MobiDB-lite"/>
    </source>
</evidence>
<dbReference type="SUPFAM" id="SSF74924">
    <property type="entry name" value="Cap-Gly domain"/>
    <property type="match status" value="9"/>
</dbReference>
<evidence type="ECO:0000259" key="8">
    <source>
        <dbReference type="PROSITE" id="PS50245"/>
    </source>
</evidence>
<dbReference type="PANTHER" id="PTHR18916">
    <property type="entry name" value="DYNACTIN 1-RELATED MICROTUBULE-BINDING"/>
    <property type="match status" value="1"/>
</dbReference>
<keyword evidence="4" id="KW-0243">Dynein</keyword>
<comment type="caution">
    <text evidence="9">The sequence shown here is derived from an EMBL/GenBank/DDBJ whole genome shotgun (WGS) entry which is preliminary data.</text>
</comment>
<keyword evidence="2" id="KW-0963">Cytoplasm</keyword>
<evidence type="ECO:0000313" key="10">
    <source>
        <dbReference type="Proteomes" id="UP000023152"/>
    </source>
</evidence>
<evidence type="ECO:0000313" key="9">
    <source>
        <dbReference type="EMBL" id="ETO31190.1"/>
    </source>
</evidence>
<dbReference type="Gene3D" id="2.30.30.190">
    <property type="entry name" value="CAP Gly-rich-like domain"/>
    <property type="match status" value="9"/>
</dbReference>
<feature type="domain" description="CAP-Gly" evidence="8">
    <location>
        <begin position="629"/>
        <end position="662"/>
    </location>
</feature>
<dbReference type="GO" id="GO:0005874">
    <property type="term" value="C:microtubule"/>
    <property type="evidence" value="ECO:0007669"/>
    <property type="project" value="UniProtKB-KW"/>
</dbReference>
<dbReference type="GO" id="GO:0030286">
    <property type="term" value="C:dynein complex"/>
    <property type="evidence" value="ECO:0007669"/>
    <property type="project" value="UniProtKB-KW"/>
</dbReference>
<evidence type="ECO:0000256" key="1">
    <source>
        <dbReference type="ARBA" id="ARBA00004186"/>
    </source>
</evidence>
<feature type="region of interest" description="Disordered" evidence="7">
    <location>
        <begin position="146"/>
        <end position="168"/>
    </location>
</feature>
<dbReference type="PANTHER" id="PTHR18916:SF6">
    <property type="entry name" value="DYNACTIN SUBUNIT 1"/>
    <property type="match status" value="1"/>
</dbReference>
<dbReference type="Pfam" id="PF01302">
    <property type="entry name" value="CAP_GLY"/>
    <property type="match status" value="7"/>
</dbReference>
<dbReference type="InterPro" id="IPR036859">
    <property type="entry name" value="CAP-Gly_dom_sf"/>
</dbReference>
<keyword evidence="6" id="KW-0206">Cytoskeleton</keyword>
<feature type="compositionally biased region" description="Basic and acidic residues" evidence="7">
    <location>
        <begin position="146"/>
        <end position="163"/>
    </location>
</feature>
<evidence type="ECO:0000256" key="6">
    <source>
        <dbReference type="ARBA" id="ARBA00023212"/>
    </source>
</evidence>
<evidence type="ECO:0000256" key="2">
    <source>
        <dbReference type="ARBA" id="ARBA00022490"/>
    </source>
</evidence>
<dbReference type="OrthoDB" id="2130750at2759"/>
<evidence type="ECO:0000256" key="3">
    <source>
        <dbReference type="ARBA" id="ARBA00022701"/>
    </source>
</evidence>
<dbReference type="AlphaFoldDB" id="X6NY00"/>
<dbReference type="Proteomes" id="UP000023152">
    <property type="component" value="Unassembled WGS sequence"/>
</dbReference>
<feature type="domain" description="CAP-Gly" evidence="8">
    <location>
        <begin position="1"/>
        <end position="35"/>
    </location>
</feature>
<comment type="subcellular location">
    <subcellularLocation>
        <location evidence="1">Cytoplasm</location>
        <location evidence="1">Cytoskeleton</location>
        <location evidence="1">Spindle</location>
    </subcellularLocation>
</comment>
<dbReference type="GO" id="GO:0005819">
    <property type="term" value="C:spindle"/>
    <property type="evidence" value="ECO:0007669"/>
    <property type="project" value="UniProtKB-SubCell"/>
</dbReference>
<dbReference type="EMBL" id="ASPP01005087">
    <property type="protein sequence ID" value="ETO31190.1"/>
    <property type="molecule type" value="Genomic_DNA"/>
</dbReference>
<protein>
    <recommendedName>
        <fullName evidence="8">CAP-Gly domain-containing protein</fullName>
    </recommendedName>
</protein>
<name>X6NY00_RETFI</name>